<dbReference type="PROSITE" id="PS50293">
    <property type="entry name" value="TPR_REGION"/>
    <property type="match status" value="1"/>
</dbReference>
<dbReference type="SUPFAM" id="SSF48452">
    <property type="entry name" value="TPR-like"/>
    <property type="match status" value="1"/>
</dbReference>
<dbReference type="AlphaFoldDB" id="A0A0S8JY04"/>
<keyword evidence="1" id="KW-0677">Repeat</keyword>
<proteinExistence type="predicted"/>
<name>A0A0S8JY04_UNCW3</name>
<protein>
    <submittedName>
        <fullName evidence="4">Uncharacterized protein</fullName>
    </submittedName>
</protein>
<dbReference type="PROSITE" id="PS50005">
    <property type="entry name" value="TPR"/>
    <property type="match status" value="3"/>
</dbReference>
<evidence type="ECO:0000256" key="1">
    <source>
        <dbReference type="ARBA" id="ARBA00022737"/>
    </source>
</evidence>
<evidence type="ECO:0000256" key="2">
    <source>
        <dbReference type="ARBA" id="ARBA00022803"/>
    </source>
</evidence>
<dbReference type="InterPro" id="IPR013105">
    <property type="entry name" value="TPR_2"/>
</dbReference>
<dbReference type="InterPro" id="IPR011990">
    <property type="entry name" value="TPR-like_helical_dom_sf"/>
</dbReference>
<dbReference type="PANTHER" id="PTHR12558:SF13">
    <property type="entry name" value="CELL DIVISION CYCLE PROTEIN 27 HOMOLOG"/>
    <property type="match status" value="1"/>
</dbReference>
<evidence type="ECO:0000256" key="3">
    <source>
        <dbReference type="PROSITE-ProRule" id="PRU00339"/>
    </source>
</evidence>
<dbReference type="Pfam" id="PF13424">
    <property type="entry name" value="TPR_12"/>
    <property type="match status" value="1"/>
</dbReference>
<organism evidence="4 5">
    <name type="scientific">candidate division WOR_3 bacterium SM1_77</name>
    <dbReference type="NCBI Taxonomy" id="1703778"/>
    <lineage>
        <taxon>Bacteria</taxon>
        <taxon>Bacteria division WOR-3</taxon>
    </lineage>
</organism>
<dbReference type="Gene3D" id="1.25.40.10">
    <property type="entry name" value="Tetratricopeptide repeat domain"/>
    <property type="match status" value="3"/>
</dbReference>
<accession>A0A0S8JY04</accession>
<gene>
    <name evidence="4" type="ORF">AMJ74_03435</name>
</gene>
<feature type="repeat" description="TPR" evidence="3">
    <location>
        <begin position="127"/>
        <end position="160"/>
    </location>
</feature>
<sequence>MARNHWFILLLLCCTMNCTRREERIKNAREFINEWNYDRALTEIISLRKDKNSEIQYLLGYCYLRKNEYAEAIMYFRNSLEVDTTFKDSIIRTYSTLSQNAIKINEPDRALFLYQEITKLVPEYEQASNLFLIGNLNYEGNNLEAAVRAYTRALQIDSTSDEAKRAKPRLIKSLAAIGNYESALTMSEAEYEKLKTAANLLLLSEIKFSLGLKHFNAGILDSAEVYFGHIIANQEPKSMLDDAYYYTAEVYYMRGSTDAALEYYKKVLRLDPYQKGEMTKKAKERIEEIKEKK</sequence>
<dbReference type="PANTHER" id="PTHR12558">
    <property type="entry name" value="CELL DIVISION CYCLE 16,23,27"/>
    <property type="match status" value="1"/>
</dbReference>
<dbReference type="SMART" id="SM00028">
    <property type="entry name" value="TPR"/>
    <property type="match status" value="5"/>
</dbReference>
<evidence type="ECO:0000313" key="4">
    <source>
        <dbReference type="EMBL" id="KPL14386.1"/>
    </source>
</evidence>
<keyword evidence="2 3" id="KW-0802">TPR repeat</keyword>
<evidence type="ECO:0000313" key="5">
    <source>
        <dbReference type="Proteomes" id="UP000050975"/>
    </source>
</evidence>
<feature type="repeat" description="TPR" evidence="3">
    <location>
        <begin position="53"/>
        <end position="86"/>
    </location>
</feature>
<dbReference type="EMBL" id="LJVE01000051">
    <property type="protein sequence ID" value="KPL14386.1"/>
    <property type="molecule type" value="Genomic_DNA"/>
</dbReference>
<feature type="repeat" description="TPR" evidence="3">
    <location>
        <begin position="241"/>
        <end position="274"/>
    </location>
</feature>
<comment type="caution">
    <text evidence="4">The sequence shown here is derived from an EMBL/GenBank/DDBJ whole genome shotgun (WGS) entry which is preliminary data.</text>
</comment>
<dbReference type="Proteomes" id="UP000050975">
    <property type="component" value="Unassembled WGS sequence"/>
</dbReference>
<dbReference type="Pfam" id="PF07719">
    <property type="entry name" value="TPR_2"/>
    <property type="match status" value="1"/>
</dbReference>
<reference evidence="4 5" key="1">
    <citation type="journal article" date="2015" name="Microbiome">
        <title>Genomic resolution of linkages in carbon, nitrogen, and sulfur cycling among widespread estuary sediment bacteria.</title>
        <authorList>
            <person name="Baker B.J."/>
            <person name="Lazar C.S."/>
            <person name="Teske A.P."/>
            <person name="Dick G.J."/>
        </authorList>
    </citation>
    <scope>NUCLEOTIDE SEQUENCE [LARGE SCALE GENOMIC DNA]</scope>
    <source>
        <strain evidence="4">SM1_77</strain>
    </source>
</reference>
<dbReference type="InterPro" id="IPR019734">
    <property type="entry name" value="TPR_rpt"/>
</dbReference>
<dbReference type="Pfam" id="PF13181">
    <property type="entry name" value="TPR_8"/>
    <property type="match status" value="1"/>
</dbReference>